<evidence type="ECO:0000313" key="3">
    <source>
        <dbReference type="Proteomes" id="UP000184267"/>
    </source>
</evidence>
<evidence type="ECO:0000256" key="1">
    <source>
        <dbReference type="SAM" id="Phobius"/>
    </source>
</evidence>
<gene>
    <name evidence="2" type="ORF">TRAPUB_2774</name>
</gene>
<reference evidence="2 3" key="1">
    <citation type="submission" date="2016-10" db="EMBL/GenBank/DDBJ databases">
        <title>Genome sequence of the basidiomycete white-rot fungus Trametes pubescens.</title>
        <authorList>
            <person name="Makela M.R."/>
            <person name="Granchi Z."/>
            <person name="Peng M."/>
            <person name="De Vries R.P."/>
            <person name="Grigoriev I."/>
            <person name="Riley R."/>
            <person name="Hilden K."/>
        </authorList>
    </citation>
    <scope>NUCLEOTIDE SEQUENCE [LARGE SCALE GENOMIC DNA]</scope>
    <source>
        <strain evidence="2 3">FBCC735</strain>
    </source>
</reference>
<keyword evidence="1" id="KW-0472">Membrane</keyword>
<keyword evidence="3" id="KW-1185">Reference proteome</keyword>
<comment type="caution">
    <text evidence="2">The sequence shown here is derived from an EMBL/GenBank/DDBJ whole genome shotgun (WGS) entry which is preliminary data.</text>
</comment>
<organism evidence="2 3">
    <name type="scientific">Trametes pubescens</name>
    <name type="common">White-rot fungus</name>
    <dbReference type="NCBI Taxonomy" id="154538"/>
    <lineage>
        <taxon>Eukaryota</taxon>
        <taxon>Fungi</taxon>
        <taxon>Dikarya</taxon>
        <taxon>Basidiomycota</taxon>
        <taxon>Agaricomycotina</taxon>
        <taxon>Agaricomycetes</taxon>
        <taxon>Polyporales</taxon>
        <taxon>Polyporaceae</taxon>
        <taxon>Trametes</taxon>
    </lineage>
</organism>
<dbReference type="EMBL" id="MNAD01001315">
    <property type="protein sequence ID" value="OJT06373.1"/>
    <property type="molecule type" value="Genomic_DNA"/>
</dbReference>
<dbReference type="Proteomes" id="UP000184267">
    <property type="component" value="Unassembled WGS sequence"/>
</dbReference>
<accession>A0A1M2VFQ2</accession>
<evidence type="ECO:0000313" key="2">
    <source>
        <dbReference type="EMBL" id="OJT06373.1"/>
    </source>
</evidence>
<feature type="transmembrane region" description="Helical" evidence="1">
    <location>
        <begin position="7"/>
        <end position="28"/>
    </location>
</feature>
<keyword evidence="1" id="KW-0812">Transmembrane</keyword>
<proteinExistence type="predicted"/>
<sequence>MVKDMRWIVIMIHGLNCWPSLATLAFVLDNGPGHEGELLNPDRELDITGFVPGEHLEPDIASLLSSAFPRLPYVMYFTDADD</sequence>
<dbReference type="AlphaFoldDB" id="A0A1M2VFQ2"/>
<keyword evidence="1" id="KW-1133">Transmembrane helix</keyword>
<protein>
    <submittedName>
        <fullName evidence="2">Uncharacterized protein</fullName>
    </submittedName>
</protein>
<name>A0A1M2VFQ2_TRAPU</name>